<keyword evidence="7 12" id="KW-0812">Transmembrane</keyword>
<evidence type="ECO:0000256" key="9">
    <source>
        <dbReference type="ARBA" id="ARBA00022989"/>
    </source>
</evidence>
<dbReference type="InterPro" id="IPR019756">
    <property type="entry name" value="Pept_S26A_signal_pept_1_Ser-AS"/>
</dbReference>
<evidence type="ECO:0000259" key="14">
    <source>
        <dbReference type="Pfam" id="PF10502"/>
    </source>
</evidence>
<evidence type="ECO:0000256" key="2">
    <source>
        <dbReference type="ARBA" id="ARBA00004401"/>
    </source>
</evidence>
<evidence type="ECO:0000256" key="10">
    <source>
        <dbReference type="ARBA" id="ARBA00023136"/>
    </source>
</evidence>
<comment type="similarity">
    <text evidence="3 13">Belongs to the peptidase S26 family.</text>
</comment>
<dbReference type="PROSITE" id="PS00501">
    <property type="entry name" value="SPASE_I_1"/>
    <property type="match status" value="1"/>
</dbReference>
<sequence length="185" mass="21089">MKEIEGATKAKNEWWEWIKALAIAILLAFVIRSLLFAPFVVDGASMMPTLHDRERVIVTKLIYFVKEPSPGDIIVFHATADRDYIKRVIGVGGDIVEVRGDQLYINQEPVDEPYLHEYKQQAEQEGYFLTGDFGPIEIPEGELFVMGDNRLNSKDSRMIGTVSLKSVVGRADVIFWPLNQFRFPK</sequence>
<dbReference type="InterPro" id="IPR036286">
    <property type="entry name" value="LexA/Signal_pep-like_sf"/>
</dbReference>
<keyword evidence="9 12" id="KW-1133">Transmembrane helix</keyword>
<evidence type="ECO:0000256" key="4">
    <source>
        <dbReference type="ARBA" id="ARBA00013208"/>
    </source>
</evidence>
<comment type="caution">
    <text evidence="15">The sequence shown here is derived from an EMBL/GenBank/DDBJ whole genome shotgun (WGS) entry which is preliminary data.</text>
</comment>
<feature type="active site" evidence="11">
    <location>
        <position position="45"/>
    </location>
</feature>
<dbReference type="EMBL" id="MCHY01000008">
    <property type="protein sequence ID" value="RKD24683.1"/>
    <property type="molecule type" value="Genomic_DNA"/>
</dbReference>
<accession>A0A419SKZ9</accession>
<organism evidence="15 16">
    <name type="scientific">Ammoniphilus oxalaticus</name>
    <dbReference type="NCBI Taxonomy" id="66863"/>
    <lineage>
        <taxon>Bacteria</taxon>
        <taxon>Bacillati</taxon>
        <taxon>Bacillota</taxon>
        <taxon>Bacilli</taxon>
        <taxon>Bacillales</taxon>
        <taxon>Paenibacillaceae</taxon>
        <taxon>Aneurinibacillus group</taxon>
        <taxon>Ammoniphilus</taxon>
    </lineage>
</organism>
<dbReference type="InterPro" id="IPR019533">
    <property type="entry name" value="Peptidase_S26"/>
</dbReference>
<evidence type="ECO:0000256" key="5">
    <source>
        <dbReference type="ARBA" id="ARBA00022475"/>
    </source>
</evidence>
<keyword evidence="5" id="KW-1003">Cell membrane</keyword>
<keyword evidence="10 12" id="KW-0472">Membrane</keyword>
<gene>
    <name evidence="15" type="ORF">BEP19_07185</name>
</gene>
<dbReference type="FunFam" id="2.10.109.10:FF:000008">
    <property type="entry name" value="Signal peptidase I"/>
    <property type="match status" value="1"/>
</dbReference>
<dbReference type="Proteomes" id="UP000284219">
    <property type="component" value="Unassembled WGS sequence"/>
</dbReference>
<dbReference type="SUPFAM" id="SSF51306">
    <property type="entry name" value="LexA/Signal peptidase"/>
    <property type="match status" value="1"/>
</dbReference>
<dbReference type="EC" id="3.4.21.89" evidence="4 12"/>
<keyword evidence="8 12" id="KW-0378">Hydrolase</keyword>
<dbReference type="AlphaFoldDB" id="A0A419SKZ9"/>
<protein>
    <recommendedName>
        <fullName evidence="4 12">Signal peptidase I</fullName>
        <ecNumber evidence="4 12">3.4.21.89</ecNumber>
    </recommendedName>
</protein>
<reference evidence="15 16" key="1">
    <citation type="submission" date="2016-08" db="EMBL/GenBank/DDBJ databases">
        <title>Novel Firmicute Genomes.</title>
        <authorList>
            <person name="Poppleton D.I."/>
            <person name="Gribaldo S."/>
        </authorList>
    </citation>
    <scope>NUCLEOTIDE SEQUENCE [LARGE SCALE GENOMIC DNA]</scope>
    <source>
        <strain evidence="15 16">RAOx-1</strain>
    </source>
</reference>
<evidence type="ECO:0000256" key="1">
    <source>
        <dbReference type="ARBA" id="ARBA00000677"/>
    </source>
</evidence>
<dbReference type="NCBIfam" id="TIGR02227">
    <property type="entry name" value="sigpep_I_bact"/>
    <property type="match status" value="1"/>
</dbReference>
<dbReference type="CDD" id="cd06530">
    <property type="entry name" value="S26_SPase_I"/>
    <property type="match status" value="1"/>
</dbReference>
<evidence type="ECO:0000313" key="16">
    <source>
        <dbReference type="Proteomes" id="UP000284219"/>
    </source>
</evidence>
<dbReference type="PANTHER" id="PTHR43390:SF1">
    <property type="entry name" value="CHLOROPLAST PROCESSING PEPTIDASE"/>
    <property type="match status" value="1"/>
</dbReference>
<name>A0A419SKZ9_9BACL</name>
<dbReference type="InterPro" id="IPR000223">
    <property type="entry name" value="Pept_S26A_signal_pept_1"/>
</dbReference>
<evidence type="ECO:0000256" key="7">
    <source>
        <dbReference type="ARBA" id="ARBA00022692"/>
    </source>
</evidence>
<comment type="catalytic activity">
    <reaction evidence="1 12">
        <text>Cleavage of hydrophobic, N-terminal signal or leader sequences from secreted and periplasmic proteins.</text>
        <dbReference type="EC" id="3.4.21.89"/>
    </reaction>
</comment>
<evidence type="ECO:0000256" key="6">
    <source>
        <dbReference type="ARBA" id="ARBA00022670"/>
    </source>
</evidence>
<dbReference type="InterPro" id="IPR019758">
    <property type="entry name" value="Pept_S26A_signal_pept_1_CS"/>
</dbReference>
<dbReference type="GO" id="GO:0005886">
    <property type="term" value="C:plasma membrane"/>
    <property type="evidence" value="ECO:0007669"/>
    <property type="project" value="UniProtKB-SubCell"/>
</dbReference>
<dbReference type="GO" id="GO:0004252">
    <property type="term" value="F:serine-type endopeptidase activity"/>
    <property type="evidence" value="ECO:0007669"/>
    <property type="project" value="InterPro"/>
</dbReference>
<dbReference type="GO" id="GO:0009003">
    <property type="term" value="F:signal peptidase activity"/>
    <property type="evidence" value="ECO:0007669"/>
    <property type="project" value="UniProtKB-EC"/>
</dbReference>
<feature type="active site" evidence="11">
    <location>
        <position position="86"/>
    </location>
</feature>
<dbReference type="PANTHER" id="PTHR43390">
    <property type="entry name" value="SIGNAL PEPTIDASE I"/>
    <property type="match status" value="1"/>
</dbReference>
<dbReference type="InterPro" id="IPR019757">
    <property type="entry name" value="Pept_S26A_signal_pept_1_Lys-AS"/>
</dbReference>
<feature type="transmembrane region" description="Helical" evidence="12">
    <location>
        <begin position="20"/>
        <end position="41"/>
    </location>
</feature>
<dbReference type="PROSITE" id="PS00760">
    <property type="entry name" value="SPASE_I_2"/>
    <property type="match status" value="1"/>
</dbReference>
<evidence type="ECO:0000256" key="3">
    <source>
        <dbReference type="ARBA" id="ARBA00009370"/>
    </source>
</evidence>
<evidence type="ECO:0000313" key="15">
    <source>
        <dbReference type="EMBL" id="RKD24683.1"/>
    </source>
</evidence>
<keyword evidence="6 12" id="KW-0645">Protease</keyword>
<dbReference type="GO" id="GO:0006465">
    <property type="term" value="P:signal peptide processing"/>
    <property type="evidence" value="ECO:0007669"/>
    <property type="project" value="InterPro"/>
</dbReference>
<evidence type="ECO:0000256" key="12">
    <source>
        <dbReference type="RuleBase" id="RU003993"/>
    </source>
</evidence>
<dbReference type="Gene3D" id="2.10.109.10">
    <property type="entry name" value="Umud Fragment, subunit A"/>
    <property type="match status" value="1"/>
</dbReference>
<feature type="domain" description="Peptidase S26" evidence="14">
    <location>
        <begin position="14"/>
        <end position="176"/>
    </location>
</feature>
<dbReference type="PROSITE" id="PS00761">
    <property type="entry name" value="SPASE_I_3"/>
    <property type="match status" value="1"/>
</dbReference>
<proteinExistence type="inferred from homology"/>
<dbReference type="Pfam" id="PF10502">
    <property type="entry name" value="Peptidase_S26"/>
    <property type="match status" value="1"/>
</dbReference>
<keyword evidence="16" id="KW-1185">Reference proteome</keyword>
<dbReference type="PRINTS" id="PR00727">
    <property type="entry name" value="LEADERPTASE"/>
</dbReference>
<evidence type="ECO:0000256" key="8">
    <source>
        <dbReference type="ARBA" id="ARBA00022801"/>
    </source>
</evidence>
<evidence type="ECO:0000256" key="11">
    <source>
        <dbReference type="PIRSR" id="PIRSR600223-1"/>
    </source>
</evidence>
<comment type="subcellular location">
    <subcellularLocation>
        <location evidence="2">Cell membrane</location>
        <topology evidence="2">Single-pass type II membrane protein</topology>
    </subcellularLocation>
    <subcellularLocation>
        <location evidence="13">Membrane</location>
        <topology evidence="13">Single-pass type II membrane protein</topology>
    </subcellularLocation>
</comment>
<dbReference type="OrthoDB" id="9802919at2"/>
<evidence type="ECO:0000256" key="13">
    <source>
        <dbReference type="RuleBase" id="RU362042"/>
    </source>
</evidence>